<accession>A0AAV9NNK9</accession>
<dbReference type="PANTHER" id="PTHR20963:SF43">
    <property type="entry name" value="PUTATIVE (AFU_ORTHOLOGUE AFUA_7G01240)-RELATED"/>
    <property type="match status" value="1"/>
</dbReference>
<dbReference type="AlphaFoldDB" id="A0AAV9NNK9"/>
<comment type="caution">
    <text evidence="5">The sequence shown here is derived from an EMBL/GenBank/DDBJ whole genome shotgun (WGS) entry which is preliminary data.</text>
</comment>
<dbReference type="Proteomes" id="UP001358417">
    <property type="component" value="Unassembled WGS sequence"/>
</dbReference>
<protein>
    <recommendedName>
        <fullName evidence="2">3-phytase</fullName>
        <ecNumber evidence="2">3.1.3.8</ecNumber>
    </recommendedName>
</protein>
<comment type="similarity">
    <text evidence="1">Belongs to the histidine acid phosphatase family.</text>
</comment>
<evidence type="ECO:0000256" key="4">
    <source>
        <dbReference type="SAM" id="SignalP"/>
    </source>
</evidence>
<keyword evidence="4" id="KW-0732">Signal</keyword>
<dbReference type="GeneID" id="89973197"/>
<sequence length="572" mass="63367">MLSAAKLLLASTSLVTAAVIDIRQEPSTTVPDYFQTTPQIFAGPTVTGLIAPFLAQSNPAPFGQEASFVANAPLETNLPITGNTNRSSIFQLHGQLSSYFPNPVGFGSNEYPLPPGSNISHVHLLHRHGSRYPTGDSSVANFGRKIQNLTTNGSAKWTDELDFLNAWEYQLGAEILVARGRQELFDSGVLFYYNYGGLYNTSTKITARTTTQDRMLKSAEYFMAGFFGLEWTHNVTLALILEQQGFNNSLAGYFQCNNSNSYQATGGNNASRIWEKTYLAAATERLTAMSGGYNWTVADVYNAQTMCPYETVAFGYSRWCDLFTYDEWKGFEYSIDLQFHGNNGFGSPTGRAVGIGYVEELFARLEGHLYNLPPGATQANVTLDEMEATFPLDQSLNFDFSHDTNIMAIITAFGLKQFNQTLPTTGPPDDQQLIVSHVTPFATRMVWEIIQAPSPIKASRPTNVTAPTSDYYDQGNTTTYIHLLLNQRTVPLYKSYPECEKRDDGWCELSTVLKIFGGLLDTARYEYSCFGDYPSVPYGNVTDGVPTVKRRALGGAFGTGLEMYESSDRWIE</sequence>
<keyword evidence="6" id="KW-1185">Reference proteome</keyword>
<feature type="chain" id="PRO_5043754237" description="3-phytase" evidence="4">
    <location>
        <begin position="18"/>
        <end position="572"/>
    </location>
</feature>
<dbReference type="GO" id="GO:0016158">
    <property type="term" value="F:inositol hexakisphosphate 3-phosphatase activity"/>
    <property type="evidence" value="ECO:0007669"/>
    <property type="project" value="UniProtKB-EC"/>
</dbReference>
<evidence type="ECO:0000256" key="3">
    <source>
        <dbReference type="ARBA" id="ARBA00022801"/>
    </source>
</evidence>
<evidence type="ECO:0000313" key="6">
    <source>
        <dbReference type="Proteomes" id="UP001358417"/>
    </source>
</evidence>
<evidence type="ECO:0000313" key="5">
    <source>
        <dbReference type="EMBL" id="KAK5062943.1"/>
    </source>
</evidence>
<dbReference type="InterPro" id="IPR029033">
    <property type="entry name" value="His_PPase_superfam"/>
</dbReference>
<dbReference type="SUPFAM" id="SSF53254">
    <property type="entry name" value="Phosphoglycerate mutase-like"/>
    <property type="match status" value="1"/>
</dbReference>
<feature type="signal peptide" evidence="4">
    <location>
        <begin position="1"/>
        <end position="17"/>
    </location>
</feature>
<dbReference type="GO" id="GO:0003993">
    <property type="term" value="F:acid phosphatase activity"/>
    <property type="evidence" value="ECO:0007669"/>
    <property type="project" value="TreeGrafter"/>
</dbReference>
<dbReference type="RefSeq" id="XP_064711215.1">
    <property type="nucleotide sequence ID" value="XM_064848591.1"/>
</dbReference>
<dbReference type="EMBL" id="JAVRRD010000002">
    <property type="protein sequence ID" value="KAK5062943.1"/>
    <property type="molecule type" value="Genomic_DNA"/>
</dbReference>
<dbReference type="PANTHER" id="PTHR20963">
    <property type="entry name" value="MULTIPLE INOSITOL POLYPHOSPHATE PHOSPHATASE-RELATED"/>
    <property type="match status" value="1"/>
</dbReference>
<dbReference type="PROSITE" id="PS00778">
    <property type="entry name" value="HIS_ACID_PHOSPHAT_2"/>
    <property type="match status" value="1"/>
</dbReference>
<proteinExistence type="inferred from homology"/>
<name>A0AAV9NNK9_9EURO</name>
<dbReference type="InterPro" id="IPR033379">
    <property type="entry name" value="Acid_Pase_AS"/>
</dbReference>
<evidence type="ECO:0000256" key="2">
    <source>
        <dbReference type="ARBA" id="ARBA00012632"/>
    </source>
</evidence>
<gene>
    <name evidence="5" type="ORF">LTR84_005019</name>
</gene>
<reference evidence="5 6" key="1">
    <citation type="submission" date="2023-08" db="EMBL/GenBank/DDBJ databases">
        <title>Black Yeasts Isolated from many extreme environments.</title>
        <authorList>
            <person name="Coleine C."/>
            <person name="Stajich J.E."/>
            <person name="Selbmann L."/>
        </authorList>
    </citation>
    <scope>NUCLEOTIDE SEQUENCE [LARGE SCALE GENOMIC DNA]</scope>
    <source>
        <strain evidence="5 6">CCFEE 5792</strain>
    </source>
</reference>
<keyword evidence="3" id="KW-0378">Hydrolase</keyword>
<dbReference type="Gene3D" id="3.40.50.1240">
    <property type="entry name" value="Phosphoglycerate mutase-like"/>
    <property type="match status" value="1"/>
</dbReference>
<dbReference type="EC" id="3.1.3.8" evidence="2"/>
<evidence type="ECO:0000256" key="1">
    <source>
        <dbReference type="ARBA" id="ARBA00005375"/>
    </source>
</evidence>
<dbReference type="Pfam" id="PF00328">
    <property type="entry name" value="His_Phos_2"/>
    <property type="match status" value="1"/>
</dbReference>
<dbReference type="InterPro" id="IPR000560">
    <property type="entry name" value="His_Pase_clade-2"/>
</dbReference>
<organism evidence="5 6">
    <name type="scientific">Exophiala bonariae</name>
    <dbReference type="NCBI Taxonomy" id="1690606"/>
    <lineage>
        <taxon>Eukaryota</taxon>
        <taxon>Fungi</taxon>
        <taxon>Dikarya</taxon>
        <taxon>Ascomycota</taxon>
        <taxon>Pezizomycotina</taxon>
        <taxon>Eurotiomycetes</taxon>
        <taxon>Chaetothyriomycetidae</taxon>
        <taxon>Chaetothyriales</taxon>
        <taxon>Herpotrichiellaceae</taxon>
        <taxon>Exophiala</taxon>
    </lineage>
</organism>
<dbReference type="CDD" id="cd07061">
    <property type="entry name" value="HP_HAP_like"/>
    <property type="match status" value="1"/>
</dbReference>
<dbReference type="PROSITE" id="PS00616">
    <property type="entry name" value="HIS_ACID_PHOSPHAT_1"/>
    <property type="match status" value="1"/>
</dbReference>